<dbReference type="GO" id="GO:0007059">
    <property type="term" value="P:chromosome segregation"/>
    <property type="evidence" value="ECO:0007669"/>
    <property type="project" value="UniProtKB-UniRule"/>
</dbReference>
<reference evidence="14 15" key="1">
    <citation type="submission" date="2014-02" db="EMBL/GenBank/DDBJ databases">
        <title>Genome sequence of Mycoplasma capricolum subsp. capricolum strain 14232.</title>
        <authorList>
            <person name="Sirand-Pugnet P."/>
            <person name="Breton M."/>
            <person name="Dordet-Frisoni E."/>
            <person name="Baranowski E."/>
            <person name="Barre A."/>
            <person name="Couture C."/>
            <person name="Dupuy V."/>
            <person name="Gaurivaud P."/>
            <person name="Jacob D."/>
            <person name="Lemaitre C."/>
            <person name="Manso-Silvan L."/>
            <person name="Nikolski M."/>
            <person name="Nouvel L.-X."/>
            <person name="Poumarat F."/>
            <person name="Tardy F."/>
            <person name="Thebault P."/>
            <person name="Theil S."/>
            <person name="Citti C."/>
            <person name="Thiaucourt F."/>
            <person name="Blanchard A."/>
        </authorList>
    </citation>
    <scope>NUCLEOTIDE SEQUENCE [LARGE SCALE GENOMIC DNA]</scope>
    <source>
        <strain evidence="14 15">14232</strain>
    </source>
</reference>
<evidence type="ECO:0000256" key="4">
    <source>
        <dbReference type="ARBA" id="ARBA00022723"/>
    </source>
</evidence>
<protein>
    <recommendedName>
        <fullName evidence="12 13">Holliday junction resolvase RecU</fullName>
        <ecNumber evidence="13">3.1.21.10</ecNumber>
    </recommendedName>
    <alternativeName>
        <fullName evidence="13">Recombination protein U homolog</fullName>
    </alternativeName>
</protein>
<feature type="binding site" evidence="13">
    <location>
        <position position="72"/>
    </location>
    <ligand>
        <name>Mg(2+)</name>
        <dbReference type="ChEBI" id="CHEBI:18420"/>
    </ligand>
</feature>
<dbReference type="GO" id="GO:0000287">
    <property type="term" value="F:magnesium ion binding"/>
    <property type="evidence" value="ECO:0007669"/>
    <property type="project" value="UniProtKB-UniRule"/>
</dbReference>
<comment type="cofactor">
    <cofactor evidence="13">
        <name>Mg(2+)</name>
        <dbReference type="ChEBI" id="CHEBI:18420"/>
    </cofactor>
    <text evidence="13">Binds 1 Mg(2+) ion per subunit.</text>
</comment>
<gene>
    <name evidence="13 14" type="primary">recU</name>
    <name evidence="14" type="ORF">MCAPa_5360</name>
</gene>
<proteinExistence type="inferred from homology"/>
<evidence type="ECO:0000256" key="7">
    <source>
        <dbReference type="ARBA" id="ARBA00022801"/>
    </source>
</evidence>
<evidence type="ECO:0000256" key="8">
    <source>
        <dbReference type="ARBA" id="ARBA00022842"/>
    </source>
</evidence>
<dbReference type="GO" id="GO:0008821">
    <property type="term" value="F:crossover junction DNA endonuclease activity"/>
    <property type="evidence" value="ECO:0007669"/>
    <property type="project" value="UniProtKB-EC"/>
</dbReference>
<keyword evidence="3 13" id="KW-0540">Nuclease</keyword>
<evidence type="ECO:0000256" key="6">
    <source>
        <dbReference type="ARBA" id="ARBA00022763"/>
    </source>
</evidence>
<dbReference type="Gene3D" id="3.40.1350.10">
    <property type="match status" value="1"/>
</dbReference>
<organism evidence="14 15">
    <name type="scientific">Mycoplasma capricolum subsp. capricolum 14232</name>
    <dbReference type="NCBI Taxonomy" id="1188238"/>
    <lineage>
        <taxon>Bacteria</taxon>
        <taxon>Bacillati</taxon>
        <taxon>Mycoplasmatota</taxon>
        <taxon>Mollicutes</taxon>
        <taxon>Mycoplasmataceae</taxon>
        <taxon>Mycoplasma</taxon>
    </lineage>
</organism>
<keyword evidence="9 13" id="KW-0233">DNA recombination</keyword>
<comment type="similarity">
    <text evidence="11 13">Belongs to the RecU family.</text>
</comment>
<feature type="binding site" evidence="13">
    <location>
        <position position="59"/>
    </location>
    <ligand>
        <name>Mg(2+)</name>
        <dbReference type="ChEBI" id="CHEBI:18420"/>
    </ligand>
</feature>
<keyword evidence="10 13" id="KW-0234">DNA repair</keyword>
<sequence>MYPLKNKGQYLETILNITNQKYLDENLCVVSKIPTNINLIKINNKIITNATFKDNFNCDYIGVYNGLYFEFDAKETSKDEFNFNAIRKNQQQKLDLVSKNKGLAFIILYFSKYDDFYIISYNQLTEYIKTNKKTIPRSWITKNCQELFLTNKLKLDYLKHFNHLINQIK</sequence>
<comment type="caution">
    <text evidence="13">Lacks conserved residue(s) required for the propagation of feature annotation.</text>
</comment>
<evidence type="ECO:0000256" key="12">
    <source>
        <dbReference type="ARBA" id="ARBA00029523"/>
    </source>
</evidence>
<comment type="function">
    <text evidence="13">Endonuclease that resolves Holliday junction intermediates in genetic recombination. Cleaves mobile four-strand junctions by introducing symmetrical nicks in paired strands. Promotes annealing of linear ssDNA with homologous dsDNA. Required for DNA repair, homologous recombination and chromosome segregation.</text>
</comment>
<dbReference type="GO" id="GO:0006310">
    <property type="term" value="P:DNA recombination"/>
    <property type="evidence" value="ECO:0007669"/>
    <property type="project" value="UniProtKB-UniRule"/>
</dbReference>
<dbReference type="GO" id="GO:0005737">
    <property type="term" value="C:cytoplasm"/>
    <property type="evidence" value="ECO:0007669"/>
    <property type="project" value="UniProtKB-SubCell"/>
</dbReference>
<evidence type="ECO:0000256" key="10">
    <source>
        <dbReference type="ARBA" id="ARBA00023204"/>
    </source>
</evidence>
<dbReference type="InterPro" id="IPR004612">
    <property type="entry name" value="Resolv_RecU"/>
</dbReference>
<accession>A0A084EM51</accession>
<feature type="site" description="Transition state stabilizer" evidence="13">
    <location>
        <position position="74"/>
    </location>
</feature>
<keyword evidence="5 13" id="KW-0255">Endonuclease</keyword>
<feature type="binding site" evidence="13">
    <location>
        <position position="90"/>
    </location>
    <ligand>
        <name>Mg(2+)</name>
        <dbReference type="ChEBI" id="CHEBI:18420"/>
    </ligand>
</feature>
<comment type="catalytic activity">
    <reaction evidence="13">
        <text>Endonucleolytic cleavage at a junction such as a reciprocal single-stranded crossover between two homologous DNA duplexes (Holliday junction).</text>
        <dbReference type="EC" id="3.1.21.10"/>
    </reaction>
</comment>
<evidence type="ECO:0000256" key="11">
    <source>
        <dbReference type="ARBA" id="ARBA00023447"/>
    </source>
</evidence>
<dbReference type="HAMAP" id="MF_00130">
    <property type="entry name" value="RecU"/>
    <property type="match status" value="1"/>
</dbReference>
<evidence type="ECO:0000256" key="13">
    <source>
        <dbReference type="HAMAP-Rule" id="MF_00130"/>
    </source>
</evidence>
<dbReference type="CDD" id="cd22354">
    <property type="entry name" value="RecU-like"/>
    <property type="match status" value="1"/>
</dbReference>
<evidence type="ECO:0000256" key="2">
    <source>
        <dbReference type="ARBA" id="ARBA00022490"/>
    </source>
</evidence>
<dbReference type="GO" id="GO:0006281">
    <property type="term" value="P:DNA repair"/>
    <property type="evidence" value="ECO:0007669"/>
    <property type="project" value="UniProtKB-UniRule"/>
</dbReference>
<dbReference type="InterPro" id="IPR011856">
    <property type="entry name" value="tRNA_endonuc-like_dom_sf"/>
</dbReference>
<keyword evidence="6 13" id="KW-0227">DNA damage</keyword>
<evidence type="ECO:0000313" key="15">
    <source>
        <dbReference type="Proteomes" id="UP000028533"/>
    </source>
</evidence>
<dbReference type="EC" id="3.1.21.10" evidence="13"/>
<dbReference type="AlphaFoldDB" id="A0A084EM51"/>
<evidence type="ECO:0000256" key="1">
    <source>
        <dbReference type="ARBA" id="ARBA00004496"/>
    </source>
</evidence>
<dbReference type="RefSeq" id="WP_011387439.1">
    <property type="nucleotide sequence ID" value="NZ_JFDO01000017.1"/>
</dbReference>
<keyword evidence="2 13" id="KW-0963">Cytoplasm</keyword>
<dbReference type="SUPFAM" id="SSF52980">
    <property type="entry name" value="Restriction endonuclease-like"/>
    <property type="match status" value="1"/>
</dbReference>
<keyword evidence="4 13" id="KW-0479">Metal-binding</keyword>
<name>A0A084EM51_MYCCA</name>
<evidence type="ECO:0000256" key="3">
    <source>
        <dbReference type="ARBA" id="ARBA00022722"/>
    </source>
</evidence>
<dbReference type="GO" id="GO:0003676">
    <property type="term" value="F:nucleic acid binding"/>
    <property type="evidence" value="ECO:0007669"/>
    <property type="project" value="InterPro"/>
</dbReference>
<dbReference type="Proteomes" id="UP000028533">
    <property type="component" value="Unassembled WGS sequence"/>
</dbReference>
<dbReference type="InterPro" id="IPR011335">
    <property type="entry name" value="Restrct_endonuc-II-like"/>
</dbReference>
<dbReference type="GeneID" id="23778471"/>
<keyword evidence="8 13" id="KW-0460">Magnesium</keyword>
<dbReference type="EMBL" id="JFDO01000017">
    <property type="protein sequence ID" value="KEZ19043.1"/>
    <property type="molecule type" value="Genomic_DNA"/>
</dbReference>
<evidence type="ECO:0000256" key="9">
    <source>
        <dbReference type="ARBA" id="ARBA00023172"/>
    </source>
</evidence>
<comment type="caution">
    <text evidence="14">The sequence shown here is derived from an EMBL/GenBank/DDBJ whole genome shotgun (WGS) entry which is preliminary data.</text>
</comment>
<keyword evidence="7 13" id="KW-0378">Hydrolase</keyword>
<evidence type="ECO:0000256" key="5">
    <source>
        <dbReference type="ARBA" id="ARBA00022759"/>
    </source>
</evidence>
<comment type="subcellular location">
    <subcellularLocation>
        <location evidence="1 13">Cytoplasm</location>
    </subcellularLocation>
</comment>
<dbReference type="Pfam" id="PF03838">
    <property type="entry name" value="RecU"/>
    <property type="match status" value="1"/>
</dbReference>
<evidence type="ECO:0000313" key="14">
    <source>
        <dbReference type="EMBL" id="KEZ19043.1"/>
    </source>
</evidence>